<reference evidence="1" key="1">
    <citation type="submission" date="2023-10" db="EMBL/GenBank/DDBJ databases">
        <title>Genome assemblies of two species of porcelain crab, Petrolisthes cinctipes and Petrolisthes manimaculis (Anomura: Porcellanidae).</title>
        <authorList>
            <person name="Angst P."/>
        </authorList>
    </citation>
    <scope>NUCLEOTIDE SEQUENCE</scope>
    <source>
        <strain evidence="1">PB745_01</strain>
        <tissue evidence="1">Gill</tissue>
    </source>
</reference>
<name>A0AAE1BIG7_PETCI</name>
<proteinExistence type="predicted"/>
<dbReference type="EMBL" id="JAWQEG010008226">
    <property type="protein sequence ID" value="KAK3850727.1"/>
    <property type="molecule type" value="Genomic_DNA"/>
</dbReference>
<gene>
    <name evidence="1" type="ORF">Pcinc_042581</name>
</gene>
<accession>A0AAE1BIG7</accession>
<protein>
    <submittedName>
        <fullName evidence="1">Uncharacterized protein</fullName>
    </submittedName>
</protein>
<dbReference type="AlphaFoldDB" id="A0AAE1BIG7"/>
<sequence length="156" mass="17347">MGSRLYSSLGPVLLRMGSRLYPSLGPVLLRIGLRLYPSLSPVLLRIGSRLYLSLGPVLLRMGSRLYPSLGPVLLRMGSRLYPSLGPVLLSKDRVSSILFPGPCATERRASILTEVDHWTAHKGGSGRGRVKEIAREREKEGKWKRHWERDGMEGDG</sequence>
<dbReference type="Proteomes" id="UP001286313">
    <property type="component" value="Unassembled WGS sequence"/>
</dbReference>
<keyword evidence="2" id="KW-1185">Reference proteome</keyword>
<evidence type="ECO:0000313" key="1">
    <source>
        <dbReference type="EMBL" id="KAK3850727.1"/>
    </source>
</evidence>
<comment type="caution">
    <text evidence="1">The sequence shown here is derived from an EMBL/GenBank/DDBJ whole genome shotgun (WGS) entry which is preliminary data.</text>
</comment>
<evidence type="ECO:0000313" key="2">
    <source>
        <dbReference type="Proteomes" id="UP001286313"/>
    </source>
</evidence>
<organism evidence="1 2">
    <name type="scientific">Petrolisthes cinctipes</name>
    <name type="common">Flat porcelain crab</name>
    <dbReference type="NCBI Taxonomy" id="88211"/>
    <lineage>
        <taxon>Eukaryota</taxon>
        <taxon>Metazoa</taxon>
        <taxon>Ecdysozoa</taxon>
        <taxon>Arthropoda</taxon>
        <taxon>Crustacea</taxon>
        <taxon>Multicrustacea</taxon>
        <taxon>Malacostraca</taxon>
        <taxon>Eumalacostraca</taxon>
        <taxon>Eucarida</taxon>
        <taxon>Decapoda</taxon>
        <taxon>Pleocyemata</taxon>
        <taxon>Anomura</taxon>
        <taxon>Galatheoidea</taxon>
        <taxon>Porcellanidae</taxon>
        <taxon>Petrolisthes</taxon>
    </lineage>
</organism>